<evidence type="ECO:0000313" key="3">
    <source>
        <dbReference type="Proteomes" id="UP001589828"/>
    </source>
</evidence>
<protein>
    <recommendedName>
        <fullName evidence="4">Tetratricopeptide repeat protein</fullName>
    </recommendedName>
</protein>
<dbReference type="InterPro" id="IPR011990">
    <property type="entry name" value="TPR-like_helical_dom_sf"/>
</dbReference>
<proteinExistence type="predicted"/>
<dbReference type="SUPFAM" id="SSF48452">
    <property type="entry name" value="TPR-like"/>
    <property type="match status" value="1"/>
</dbReference>
<sequence>MKLNLPVLNFKREHVSKTAMVRPIFNLTVYFSGEGELPESKENSIPAQQAETPEETINPGTVCAFCKKDYGTLLNKLSVYPICDNCSVDLEKKIFPQWVKLFFGGVILLVVFSIFWNWRFYAGYNNLNKANIAFSKSDVSNAAQFMTKAAEEVPETRDLVQMAAYFRGIDFLSKDKSAFALAEFNKCKDLGADFHINQWILNSEIGVAYDKKDYPMFLKTSRAVLELDSTVAQSWAGVASAYACLYAQNGQDSLKQLSLQYLQKARKLDDTSTVSKDYTGRILYRIDSKQIISRDEFLKKFPNGYTSALNK</sequence>
<evidence type="ECO:0000313" key="2">
    <source>
        <dbReference type="EMBL" id="MFC0514319.1"/>
    </source>
</evidence>
<name>A0ABV6L4D6_9SPHI</name>
<keyword evidence="1" id="KW-0472">Membrane</keyword>
<dbReference type="Proteomes" id="UP001589828">
    <property type="component" value="Unassembled WGS sequence"/>
</dbReference>
<dbReference type="EMBL" id="JBHLTS010000020">
    <property type="protein sequence ID" value="MFC0514319.1"/>
    <property type="molecule type" value="Genomic_DNA"/>
</dbReference>
<reference evidence="2 3" key="1">
    <citation type="submission" date="2024-09" db="EMBL/GenBank/DDBJ databases">
        <authorList>
            <person name="Sun Q."/>
            <person name="Mori K."/>
        </authorList>
    </citation>
    <scope>NUCLEOTIDE SEQUENCE [LARGE SCALE GENOMIC DNA]</scope>
    <source>
        <strain evidence="2 3">NCAIM B.02415</strain>
    </source>
</reference>
<keyword evidence="1" id="KW-0812">Transmembrane</keyword>
<comment type="caution">
    <text evidence="2">The sequence shown here is derived from an EMBL/GenBank/DDBJ whole genome shotgun (WGS) entry which is preliminary data.</text>
</comment>
<keyword evidence="1" id="KW-1133">Transmembrane helix</keyword>
<keyword evidence="3" id="KW-1185">Reference proteome</keyword>
<evidence type="ECO:0008006" key="4">
    <source>
        <dbReference type="Google" id="ProtNLM"/>
    </source>
</evidence>
<gene>
    <name evidence="2" type="ORF">ACFFGT_08915</name>
</gene>
<dbReference type="RefSeq" id="WP_377022172.1">
    <property type="nucleotide sequence ID" value="NZ_JBHLTS010000020.1"/>
</dbReference>
<dbReference type="Gene3D" id="1.25.40.10">
    <property type="entry name" value="Tetratricopeptide repeat domain"/>
    <property type="match status" value="1"/>
</dbReference>
<organism evidence="2 3">
    <name type="scientific">Mucilaginibacter angelicae</name>
    <dbReference type="NCBI Taxonomy" id="869718"/>
    <lineage>
        <taxon>Bacteria</taxon>
        <taxon>Pseudomonadati</taxon>
        <taxon>Bacteroidota</taxon>
        <taxon>Sphingobacteriia</taxon>
        <taxon>Sphingobacteriales</taxon>
        <taxon>Sphingobacteriaceae</taxon>
        <taxon>Mucilaginibacter</taxon>
    </lineage>
</organism>
<evidence type="ECO:0000256" key="1">
    <source>
        <dbReference type="SAM" id="Phobius"/>
    </source>
</evidence>
<feature type="transmembrane region" description="Helical" evidence="1">
    <location>
        <begin position="98"/>
        <end position="118"/>
    </location>
</feature>
<accession>A0ABV6L4D6</accession>